<protein>
    <submittedName>
        <fullName evidence="1">Uncharacterized protein</fullName>
    </submittedName>
</protein>
<dbReference type="Proteomes" id="UP001611263">
    <property type="component" value="Unassembled WGS sequence"/>
</dbReference>
<reference evidence="1 2" key="1">
    <citation type="submission" date="2024-10" db="EMBL/GenBank/DDBJ databases">
        <title>The Natural Products Discovery Center: Release of the First 8490 Sequenced Strains for Exploring Actinobacteria Biosynthetic Diversity.</title>
        <authorList>
            <person name="Kalkreuter E."/>
            <person name="Kautsar S.A."/>
            <person name="Yang D."/>
            <person name="Bader C.D."/>
            <person name="Teijaro C.N."/>
            <person name="Fluegel L."/>
            <person name="Davis C.M."/>
            <person name="Simpson J.R."/>
            <person name="Lauterbach L."/>
            <person name="Steele A.D."/>
            <person name="Gui C."/>
            <person name="Meng S."/>
            <person name="Li G."/>
            <person name="Viehrig K."/>
            <person name="Ye F."/>
            <person name="Su P."/>
            <person name="Kiefer A.F."/>
            <person name="Nichols A."/>
            <person name="Cepeda A.J."/>
            <person name="Yan W."/>
            <person name="Fan B."/>
            <person name="Jiang Y."/>
            <person name="Adhikari A."/>
            <person name="Zheng C.-J."/>
            <person name="Schuster L."/>
            <person name="Cowan T.M."/>
            <person name="Smanski M.J."/>
            <person name="Chevrette M.G."/>
            <person name="De Carvalho L.P.S."/>
            <person name="Shen B."/>
        </authorList>
    </citation>
    <scope>NUCLEOTIDE SEQUENCE [LARGE SCALE GENOMIC DNA]</scope>
    <source>
        <strain evidence="1 2">NPDC020568</strain>
    </source>
</reference>
<gene>
    <name evidence="1" type="ORF">ACH4WX_32765</name>
</gene>
<organism evidence="1 2">
    <name type="scientific">Nocardia carnea</name>
    <dbReference type="NCBI Taxonomy" id="37328"/>
    <lineage>
        <taxon>Bacteria</taxon>
        <taxon>Bacillati</taxon>
        <taxon>Actinomycetota</taxon>
        <taxon>Actinomycetes</taxon>
        <taxon>Mycobacteriales</taxon>
        <taxon>Nocardiaceae</taxon>
        <taxon>Nocardia</taxon>
    </lineage>
</organism>
<dbReference type="GeneID" id="93509600"/>
<evidence type="ECO:0000313" key="2">
    <source>
        <dbReference type="Proteomes" id="UP001611263"/>
    </source>
</evidence>
<name>A0ABW7TXE4_9NOCA</name>
<dbReference type="EMBL" id="JBIRUQ010000019">
    <property type="protein sequence ID" value="MFI1465505.1"/>
    <property type="molecule type" value="Genomic_DNA"/>
</dbReference>
<accession>A0ABW7TXE4</accession>
<sequence length="51" mass="5140">MAVVGCGALTAAKITGELPVSIDFVQEFLVCASTANIDTGTAPMAVGDRAR</sequence>
<keyword evidence="2" id="KW-1185">Reference proteome</keyword>
<dbReference type="RefSeq" id="WP_156052487.1">
    <property type="nucleotide sequence ID" value="NZ_JBIRUQ010000019.1"/>
</dbReference>
<proteinExistence type="predicted"/>
<evidence type="ECO:0000313" key="1">
    <source>
        <dbReference type="EMBL" id="MFI1465505.1"/>
    </source>
</evidence>
<comment type="caution">
    <text evidence="1">The sequence shown here is derived from an EMBL/GenBank/DDBJ whole genome shotgun (WGS) entry which is preliminary data.</text>
</comment>